<sequence>MCSTIPLQLLGKDRGKSSYLLLMAIILDVQYHKGDAYQRYLEKTLFGALAKALPTEKFIAPNNEDYGLNSLKNVTTTTFPPIQGLFLKMKNDKWLRAQNASVFISFTRTLKTSIPLKQVLLISTHNPKIQEKDWSRAEAIGLTTVSLKTEFSTQLPTLASRIFLAEGFVTGPEILPDDVQQQHIKEQFTEGLEFFIATDFDWSKEKLILLLKSFSRLKKMQQSSWKLMIVVRFGDETIMNMALELISTYKYRADVVITDDEQLYEKIAAAYALVSVDKEEKFPVVVEEAFQVNTPAIALPTQALKDMYGDIVVYPLDSNHDAIGDMLMLMYKGETYRQSLAKRIAGRKSSYGEESFIKALKQVLTNT</sequence>
<name>A0ABZ2EI88_9BACT</name>
<dbReference type="EMBL" id="CP144143">
    <property type="protein sequence ID" value="WWC82908.1"/>
    <property type="molecule type" value="Genomic_DNA"/>
</dbReference>
<accession>A0ABZ2EI88</accession>
<organism evidence="1 2">
    <name type="scientific">Mycovorax composti</name>
    <dbReference type="NCBI Taxonomy" id="2962693"/>
    <lineage>
        <taxon>Bacteria</taxon>
        <taxon>Pseudomonadati</taxon>
        <taxon>Bacteroidota</taxon>
        <taxon>Chitinophagia</taxon>
        <taxon>Chitinophagales</taxon>
        <taxon>Chitinophagaceae</taxon>
        <taxon>Mycovorax</taxon>
    </lineage>
</organism>
<evidence type="ECO:0000313" key="2">
    <source>
        <dbReference type="Proteomes" id="UP001321305"/>
    </source>
</evidence>
<protein>
    <recommendedName>
        <fullName evidence="3">Glycosyltransferase</fullName>
    </recommendedName>
</protein>
<proteinExistence type="predicted"/>
<evidence type="ECO:0008006" key="3">
    <source>
        <dbReference type="Google" id="ProtNLM"/>
    </source>
</evidence>
<evidence type="ECO:0000313" key="1">
    <source>
        <dbReference type="EMBL" id="WWC82908.1"/>
    </source>
</evidence>
<keyword evidence="2" id="KW-1185">Reference proteome</keyword>
<reference evidence="2" key="1">
    <citation type="submission" date="2024-01" db="EMBL/GenBank/DDBJ databases">
        <title>Mycovorax composti gen. nov. sp. nov., a member of the family Chitinophagaceae isolated from button mushroom compost.</title>
        <authorList>
            <person name="Thai M."/>
            <person name="Bell T.L."/>
            <person name="Kertesz M.A."/>
        </authorList>
    </citation>
    <scope>NUCLEOTIDE SEQUENCE [LARGE SCALE GENOMIC DNA]</scope>
    <source>
        <strain evidence="2">C216</strain>
    </source>
</reference>
<dbReference type="Proteomes" id="UP001321305">
    <property type="component" value="Chromosome"/>
</dbReference>
<dbReference type="SUPFAM" id="SSF53756">
    <property type="entry name" value="UDP-Glycosyltransferase/glycogen phosphorylase"/>
    <property type="match status" value="1"/>
</dbReference>
<dbReference type="Gene3D" id="3.40.50.2000">
    <property type="entry name" value="Glycogen Phosphorylase B"/>
    <property type="match status" value="1"/>
</dbReference>
<gene>
    <name evidence="1" type="ORF">PIECOFPK_00618</name>
</gene>